<dbReference type="Proteomes" id="UP000755667">
    <property type="component" value="Unassembled WGS sequence"/>
</dbReference>
<organism evidence="2 4">
    <name type="scientific">Marivita cryptomonadis</name>
    <dbReference type="NCBI Taxonomy" id="505252"/>
    <lineage>
        <taxon>Bacteria</taxon>
        <taxon>Pseudomonadati</taxon>
        <taxon>Pseudomonadota</taxon>
        <taxon>Alphaproteobacteria</taxon>
        <taxon>Rhodobacterales</taxon>
        <taxon>Roseobacteraceae</taxon>
        <taxon>Marivita</taxon>
    </lineage>
</organism>
<dbReference type="EMBL" id="JAFBXE010000010">
    <property type="protein sequence ID" value="MBM2413608.1"/>
    <property type="molecule type" value="Genomic_DNA"/>
</dbReference>
<dbReference type="PROSITE" id="PS51688">
    <property type="entry name" value="ICA"/>
    <property type="match status" value="1"/>
</dbReference>
<comment type="caution">
    <text evidence="2">The sequence shown here is derived from an EMBL/GenBank/DDBJ whole genome shotgun (WGS) entry which is preliminary data.</text>
</comment>
<dbReference type="EMBL" id="JAFBXF010000010">
    <property type="protein sequence ID" value="MBM2418277.1"/>
    <property type="molecule type" value="Genomic_DNA"/>
</dbReference>
<proteinExistence type="predicted"/>
<keyword evidence="5" id="KW-1185">Reference proteome</keyword>
<dbReference type="InterPro" id="IPR030392">
    <property type="entry name" value="S74_ICA"/>
</dbReference>
<dbReference type="AlphaFoldDB" id="A0A9Q2NZ51"/>
<evidence type="ECO:0000313" key="3">
    <source>
        <dbReference type="EMBL" id="MBM2418277.1"/>
    </source>
</evidence>
<evidence type="ECO:0000313" key="4">
    <source>
        <dbReference type="Proteomes" id="UP000755667"/>
    </source>
</evidence>
<reference evidence="2 5" key="1">
    <citation type="submission" date="2021-01" db="EMBL/GenBank/DDBJ databases">
        <title>Diatom-associated Roseobacters Show Island Model of Population Structure.</title>
        <authorList>
            <person name="Qu L."/>
            <person name="Feng X."/>
            <person name="Chen Y."/>
            <person name="Li L."/>
            <person name="Wang X."/>
            <person name="Hu Z."/>
            <person name="Wang H."/>
            <person name="Luo H."/>
        </authorList>
    </citation>
    <scope>NUCLEOTIDE SEQUENCE</scope>
    <source>
        <strain evidence="3 5">CC28-63</strain>
        <strain evidence="2">CC28-69</strain>
    </source>
</reference>
<evidence type="ECO:0000313" key="5">
    <source>
        <dbReference type="Proteomes" id="UP000809440"/>
    </source>
</evidence>
<accession>A0A9Q2NZ51</accession>
<evidence type="ECO:0000259" key="1">
    <source>
        <dbReference type="PROSITE" id="PS51688"/>
    </source>
</evidence>
<dbReference type="Proteomes" id="UP000809440">
    <property type="component" value="Unassembled WGS sequence"/>
</dbReference>
<gene>
    <name evidence="2" type="ORF">JQX41_14930</name>
    <name evidence="3" type="ORF">JQX48_14940</name>
</gene>
<dbReference type="Pfam" id="PF13884">
    <property type="entry name" value="Peptidase_S74"/>
    <property type="match status" value="1"/>
</dbReference>
<evidence type="ECO:0000313" key="2">
    <source>
        <dbReference type="EMBL" id="MBM2413608.1"/>
    </source>
</evidence>
<name>A0A9Q2NZ51_9RHOB</name>
<dbReference type="RefSeq" id="WP_138487958.1">
    <property type="nucleotide sequence ID" value="NZ_JAFBWU010000010.1"/>
</dbReference>
<protein>
    <submittedName>
        <fullName evidence="2">Tail fiber domain-containing protein</fullName>
    </submittedName>
</protein>
<feature type="domain" description="Peptidase S74" evidence="1">
    <location>
        <begin position="229"/>
        <end position="315"/>
    </location>
</feature>
<sequence>MGGKSAPKPDPAMGQAAILSAETGQQLLDMMKGQADISNRWAEEDRARAQTTFQPIEDAYIARAMSGPDYSKVEGDVRRSVADVAMQFDGAQGQADRRNAAMGVNPASGRALSMRRSSELAEAAARAGAGNNTRLQSRAAAEAESEGRMANVLNIGRSMAVNPATSLGMGSNAMQAGGQGAMQGYNQQANILSAEHGQRMQSWQANQNSMMGTLGGIGQLVGAGVSLFSSKDMKTDKKPVKRSMLDAVKKMPVEEWTYKPGVADEGRHIGPYAQDFQAATGKGDGETIPLQDMMGVTLAAIQELAAKVDQMQGAA</sequence>